<feature type="domain" description="SLH" evidence="1">
    <location>
        <begin position="32"/>
        <end position="90"/>
    </location>
</feature>
<dbReference type="PROSITE" id="PS51272">
    <property type="entry name" value="SLH"/>
    <property type="match status" value="3"/>
</dbReference>
<feature type="domain" description="SLH" evidence="1">
    <location>
        <begin position="155"/>
        <end position="215"/>
    </location>
</feature>
<dbReference type="EMBL" id="JBHSNO010000005">
    <property type="protein sequence ID" value="MFC5589096.1"/>
    <property type="molecule type" value="Genomic_DNA"/>
</dbReference>
<name>A0ABW0TI33_9BACL</name>
<comment type="caution">
    <text evidence="2">The sequence shown here is derived from an EMBL/GenBank/DDBJ whole genome shotgun (WGS) entry which is preliminary data.</text>
</comment>
<feature type="domain" description="SLH" evidence="1">
    <location>
        <begin position="91"/>
        <end position="154"/>
    </location>
</feature>
<evidence type="ECO:0000259" key="1">
    <source>
        <dbReference type="PROSITE" id="PS51272"/>
    </source>
</evidence>
<reference evidence="3" key="1">
    <citation type="journal article" date="2019" name="Int. J. Syst. Evol. Microbiol.">
        <title>The Global Catalogue of Microorganisms (GCM) 10K type strain sequencing project: providing services to taxonomists for standard genome sequencing and annotation.</title>
        <authorList>
            <consortium name="The Broad Institute Genomics Platform"/>
            <consortium name="The Broad Institute Genome Sequencing Center for Infectious Disease"/>
            <person name="Wu L."/>
            <person name="Ma J."/>
        </authorList>
    </citation>
    <scope>NUCLEOTIDE SEQUENCE [LARGE SCALE GENOMIC DNA]</scope>
    <source>
        <strain evidence="3">CGMCC 4.1434</strain>
    </source>
</reference>
<sequence length="525" mass="59097">MSYPLFLSKFFILAVGFMLLALVYSIQPLTVSAATVGVQKQTYWYSDALQGLVANGVLSNKEEFKPNKVISRGEFVQLIYESQDAKPIEKERSSFTDIKKEDPYYAAVITLAEQGVFSGYSDGTFRPANPLTRAQMAVMVSKAYDLKESDKNSPPFSDIDSNHWAFSQIRTLYHADIIKGNEKNQYAPNQHLTWAHAVGIVYKALQYEDESSVPDAPAVKDTPSEEITITDVVALSSDGRYIEVTFSDALNHIEPFQFHISDVASRDLHGVQDVQLNSEGKKAILTMFEGAGLKTVRDYTIQFKANGFTNSVSYNRNEYIPANDLKITAVDVANRKITVTDDNKANRTFFVPEKLEMDFVAAYNREVKIWHNSNGELTSYEFKNEEKDVKKKNKFIAQYKLNDFLLVESVDGSIMKGINGEIDLKNFDVFVKSHKMIGQADIQQGDFLLFNEVEGVMEVGTNIVTGKIEAIYDSGIKVTGKVYDYDGYYIDSGKLKHFNLNAAEDMRKTVTLFLSKDDDIILVKN</sequence>
<dbReference type="RefSeq" id="WP_381433206.1">
    <property type="nucleotide sequence ID" value="NZ_JBHSNO010000005.1"/>
</dbReference>
<dbReference type="PANTHER" id="PTHR43308:SF5">
    <property type="entry name" value="S-LAYER PROTEIN _ PEPTIDOGLYCAN ENDO-BETA-N-ACETYLGLUCOSAMINIDASE"/>
    <property type="match status" value="1"/>
</dbReference>
<dbReference type="InterPro" id="IPR051465">
    <property type="entry name" value="Cell_Envelope_Struct_Comp"/>
</dbReference>
<proteinExistence type="predicted"/>
<dbReference type="Proteomes" id="UP001596109">
    <property type="component" value="Unassembled WGS sequence"/>
</dbReference>
<gene>
    <name evidence="2" type="ORF">ACFPRA_09370</name>
</gene>
<keyword evidence="3" id="KW-1185">Reference proteome</keyword>
<organism evidence="2 3">
    <name type="scientific">Sporosarcina soli</name>
    <dbReference type="NCBI Taxonomy" id="334736"/>
    <lineage>
        <taxon>Bacteria</taxon>
        <taxon>Bacillati</taxon>
        <taxon>Bacillota</taxon>
        <taxon>Bacilli</taxon>
        <taxon>Bacillales</taxon>
        <taxon>Caryophanaceae</taxon>
        <taxon>Sporosarcina</taxon>
    </lineage>
</organism>
<dbReference type="InterPro" id="IPR001119">
    <property type="entry name" value="SLH_dom"/>
</dbReference>
<dbReference type="PANTHER" id="PTHR43308">
    <property type="entry name" value="OUTER MEMBRANE PROTEIN ALPHA-RELATED"/>
    <property type="match status" value="1"/>
</dbReference>
<protein>
    <submittedName>
        <fullName evidence="2">S-layer homology domain-containing protein</fullName>
    </submittedName>
</protein>
<evidence type="ECO:0000313" key="2">
    <source>
        <dbReference type="EMBL" id="MFC5589096.1"/>
    </source>
</evidence>
<dbReference type="Pfam" id="PF00395">
    <property type="entry name" value="SLH"/>
    <property type="match status" value="3"/>
</dbReference>
<accession>A0ABW0TI33</accession>
<evidence type="ECO:0000313" key="3">
    <source>
        <dbReference type="Proteomes" id="UP001596109"/>
    </source>
</evidence>